<organism evidence="1 2">
    <name type="scientific">Phormidium nigroviride PCC 7112</name>
    <dbReference type="NCBI Taxonomy" id="179408"/>
    <lineage>
        <taxon>Bacteria</taxon>
        <taxon>Bacillati</taxon>
        <taxon>Cyanobacteriota</taxon>
        <taxon>Cyanophyceae</taxon>
        <taxon>Oscillatoriophycideae</taxon>
        <taxon>Oscillatoriales</taxon>
        <taxon>Oscillatoriaceae</taxon>
        <taxon>Phormidium</taxon>
    </lineage>
</organism>
<dbReference type="STRING" id="179408.Osc7112_3843"/>
<gene>
    <name evidence="1" type="ORF">Osc7112_3843</name>
</gene>
<evidence type="ECO:0000313" key="2">
    <source>
        <dbReference type="Proteomes" id="UP000010478"/>
    </source>
</evidence>
<dbReference type="HOGENOM" id="CLU_2317547_0_0_3"/>
<dbReference type="EMBL" id="CP003614">
    <property type="protein sequence ID" value="AFZ08185.1"/>
    <property type="molecule type" value="Genomic_DNA"/>
</dbReference>
<dbReference type="AlphaFoldDB" id="K9VLT2"/>
<dbReference type="RefSeq" id="WP_015177438.1">
    <property type="nucleotide sequence ID" value="NC_019729.1"/>
</dbReference>
<proteinExistence type="predicted"/>
<evidence type="ECO:0000313" key="1">
    <source>
        <dbReference type="EMBL" id="AFZ08185.1"/>
    </source>
</evidence>
<keyword evidence="2" id="KW-1185">Reference proteome</keyword>
<reference evidence="1 2" key="1">
    <citation type="submission" date="2012-05" db="EMBL/GenBank/DDBJ databases">
        <title>Finished chromosome of genome of Oscillatoria sp. PCC 7112.</title>
        <authorList>
            <consortium name="US DOE Joint Genome Institute"/>
            <person name="Gugger M."/>
            <person name="Coursin T."/>
            <person name="Rippka R."/>
            <person name="Tandeau De Marsac N."/>
            <person name="Huntemann M."/>
            <person name="Wei C.-L."/>
            <person name="Han J."/>
            <person name="Detter J.C."/>
            <person name="Han C."/>
            <person name="Tapia R."/>
            <person name="Davenport K."/>
            <person name="Daligault H."/>
            <person name="Erkkila T."/>
            <person name="Gu W."/>
            <person name="Munk A.C.C."/>
            <person name="Teshima H."/>
            <person name="Xu Y."/>
            <person name="Chain P."/>
            <person name="Chen A."/>
            <person name="Krypides N."/>
            <person name="Mavromatis K."/>
            <person name="Markowitz V."/>
            <person name="Szeto E."/>
            <person name="Ivanova N."/>
            <person name="Mikhailova N."/>
            <person name="Ovchinnikova G."/>
            <person name="Pagani I."/>
            <person name="Pati A."/>
            <person name="Goodwin L."/>
            <person name="Peters L."/>
            <person name="Pitluck S."/>
            <person name="Woyke T."/>
            <person name="Kerfeld C."/>
        </authorList>
    </citation>
    <scope>NUCLEOTIDE SEQUENCE [LARGE SCALE GENOMIC DNA]</scope>
    <source>
        <strain evidence="1 2">PCC 7112</strain>
    </source>
</reference>
<accession>K9VLT2</accession>
<dbReference type="KEGG" id="oni:Osc7112_3843"/>
<sequence>MSIYTTELVSFPELGEKFKNLNLEIKYSAKCHARWVKLPTVPGATIYFEGKDKKRFQPLRMQDDYPEPQVTGMLSADITDIRACVSRPGKEPLCTGLVK</sequence>
<dbReference type="Proteomes" id="UP000010478">
    <property type="component" value="Chromosome"/>
</dbReference>
<protein>
    <submittedName>
        <fullName evidence="1">Uncharacterized protein</fullName>
    </submittedName>
</protein>
<name>K9VLT2_9CYAN</name>